<keyword evidence="3" id="KW-1185">Reference proteome</keyword>
<keyword evidence="1" id="KW-1133">Transmembrane helix</keyword>
<feature type="transmembrane region" description="Helical" evidence="1">
    <location>
        <begin position="37"/>
        <end position="55"/>
    </location>
</feature>
<gene>
    <name evidence="2" type="ORF">G7B40_038830</name>
</gene>
<keyword evidence="1" id="KW-0472">Membrane</keyword>
<evidence type="ECO:0000313" key="3">
    <source>
        <dbReference type="Proteomes" id="UP000667802"/>
    </source>
</evidence>
<proteinExistence type="predicted"/>
<reference evidence="3" key="1">
    <citation type="journal article" date="2021" name="Science">
        <title>Hunting the eagle killer: A cyanobacterial neurotoxin causes vacuolar myelinopathy.</title>
        <authorList>
            <person name="Breinlinger S."/>
            <person name="Phillips T.J."/>
            <person name="Haram B.N."/>
            <person name="Mares J."/>
            <person name="Martinez Yerena J.A."/>
            <person name="Hrouzek P."/>
            <person name="Sobotka R."/>
            <person name="Henderson W.M."/>
            <person name="Schmieder P."/>
            <person name="Williams S.M."/>
            <person name="Lauderdale J.D."/>
            <person name="Wilde H.D."/>
            <person name="Gerrin W."/>
            <person name="Kust A."/>
            <person name="Washington J.W."/>
            <person name="Wagner C."/>
            <person name="Geier B."/>
            <person name="Liebeke M."/>
            <person name="Enke H."/>
            <person name="Niedermeyer T.H.J."/>
            <person name="Wilde S.B."/>
        </authorList>
    </citation>
    <scope>NUCLEOTIDE SEQUENCE [LARGE SCALE GENOMIC DNA]</scope>
    <source>
        <strain evidence="3">Thurmond2011</strain>
    </source>
</reference>
<dbReference type="EMBL" id="JAALHA020000034">
    <property type="protein sequence ID" value="MDR9900461.1"/>
    <property type="molecule type" value="Genomic_DNA"/>
</dbReference>
<dbReference type="RefSeq" id="WP_208345556.1">
    <property type="nucleotide sequence ID" value="NZ_CAWQFN010000692.1"/>
</dbReference>
<name>A0AAP5IEX4_9CYAN</name>
<organism evidence="2 3">
    <name type="scientific">Aetokthonos hydrillicola Thurmond2011</name>
    <dbReference type="NCBI Taxonomy" id="2712845"/>
    <lineage>
        <taxon>Bacteria</taxon>
        <taxon>Bacillati</taxon>
        <taxon>Cyanobacteriota</taxon>
        <taxon>Cyanophyceae</taxon>
        <taxon>Nostocales</taxon>
        <taxon>Hapalosiphonaceae</taxon>
        <taxon>Aetokthonos</taxon>
    </lineage>
</organism>
<sequence>MSYYDFDKHFWPSKRVCAQSTKNLNQKNLRPSTLTRVLSLACVLVWTPLLIQILVHSAQDNHGKNLTDANNLASNCFVLKRDRLLLCRFQNQQ</sequence>
<dbReference type="AlphaFoldDB" id="A0AAP5IEX4"/>
<evidence type="ECO:0000313" key="2">
    <source>
        <dbReference type="EMBL" id="MDR9900461.1"/>
    </source>
</evidence>
<protein>
    <submittedName>
        <fullName evidence="2">Uncharacterized protein</fullName>
    </submittedName>
</protein>
<keyword evidence="1" id="KW-0812">Transmembrane</keyword>
<dbReference type="Proteomes" id="UP000667802">
    <property type="component" value="Unassembled WGS sequence"/>
</dbReference>
<comment type="caution">
    <text evidence="2">The sequence shown here is derived from an EMBL/GenBank/DDBJ whole genome shotgun (WGS) entry which is preliminary data.</text>
</comment>
<evidence type="ECO:0000256" key="1">
    <source>
        <dbReference type="SAM" id="Phobius"/>
    </source>
</evidence>
<accession>A0AAP5IEX4</accession>